<dbReference type="GO" id="GO:0006633">
    <property type="term" value="P:fatty acid biosynthetic process"/>
    <property type="evidence" value="ECO:0007669"/>
    <property type="project" value="UniProtKB-UniRule"/>
</dbReference>
<dbReference type="Proteomes" id="UP000464317">
    <property type="component" value="Chromosome"/>
</dbReference>
<dbReference type="EMBL" id="AP022325">
    <property type="protein sequence ID" value="BBU47446.1"/>
    <property type="molecule type" value="Genomic_DNA"/>
</dbReference>
<reference evidence="11 12" key="1">
    <citation type="submission" date="2020-01" db="EMBL/GenBank/DDBJ databases">
        <title>Complete genome sequence of Mycoplasma felis strain Myco-2.</title>
        <authorList>
            <person name="Kinoshita Y."/>
            <person name="Niwa H."/>
            <person name="Uchida-Fujii E."/>
            <person name="Nukada T."/>
        </authorList>
    </citation>
    <scope>NUCLEOTIDE SEQUENCE [LARGE SCALE GENOMIC DNA]</scope>
    <source>
        <strain evidence="11 12">Myco-2</strain>
    </source>
</reference>
<dbReference type="GO" id="GO:0043811">
    <property type="term" value="F:phosphate:acyl-[acyl carrier protein] acyltransferase activity"/>
    <property type="evidence" value="ECO:0007669"/>
    <property type="project" value="UniProtKB-UniRule"/>
</dbReference>
<keyword evidence="4 10" id="KW-0808">Transferase</keyword>
<comment type="catalytic activity">
    <reaction evidence="1 10">
        <text>a fatty acyl-[ACP] + phosphate = an acyl phosphate + holo-[ACP]</text>
        <dbReference type="Rhea" id="RHEA:42292"/>
        <dbReference type="Rhea" id="RHEA-COMP:9685"/>
        <dbReference type="Rhea" id="RHEA-COMP:14125"/>
        <dbReference type="ChEBI" id="CHEBI:43474"/>
        <dbReference type="ChEBI" id="CHEBI:59918"/>
        <dbReference type="ChEBI" id="CHEBI:64479"/>
        <dbReference type="ChEBI" id="CHEBI:138651"/>
        <dbReference type="EC" id="2.3.1.274"/>
    </reaction>
</comment>
<dbReference type="InterPro" id="IPR003664">
    <property type="entry name" value="FA_synthesis"/>
</dbReference>
<dbReference type="PANTHER" id="PTHR30100">
    <property type="entry name" value="FATTY ACID/PHOSPHOLIPID SYNTHESIS PROTEIN PLSX"/>
    <property type="match status" value="1"/>
</dbReference>
<dbReference type="PIRSF" id="PIRSF002465">
    <property type="entry name" value="Phsphlp_syn_PlsX"/>
    <property type="match status" value="1"/>
</dbReference>
<dbReference type="KEGG" id="mfel:JPM2_1390"/>
<dbReference type="NCBIfam" id="TIGR00182">
    <property type="entry name" value="plsX"/>
    <property type="match status" value="1"/>
</dbReference>
<evidence type="ECO:0000256" key="8">
    <source>
        <dbReference type="ARBA" id="ARBA00024069"/>
    </source>
</evidence>
<dbReference type="RefSeq" id="WP_161552966.1">
    <property type="nucleotide sequence ID" value="NZ_AP022325.1"/>
</dbReference>
<dbReference type="Gene3D" id="3.40.718.10">
    <property type="entry name" value="Isopropylmalate Dehydrogenase"/>
    <property type="match status" value="1"/>
</dbReference>
<comment type="similarity">
    <text evidence="10">Belongs to the PlsX family.</text>
</comment>
<comment type="function">
    <text evidence="10">Catalyzes the reversible formation of acyl-phosphate (acyl-PO(4)) from acyl-[acyl-carrier-protein] (acyl-ACP). This enzyme utilizes acyl-ACP as fatty acyl donor, but not acyl-CoA.</text>
</comment>
<dbReference type="AlphaFoldDB" id="A0A809SK15"/>
<evidence type="ECO:0000256" key="1">
    <source>
        <dbReference type="ARBA" id="ARBA00001232"/>
    </source>
</evidence>
<name>A0A809SK15_9BACT</name>
<dbReference type="GO" id="GO:0005737">
    <property type="term" value="C:cytoplasm"/>
    <property type="evidence" value="ECO:0007669"/>
    <property type="project" value="UniProtKB-SubCell"/>
</dbReference>
<evidence type="ECO:0000313" key="12">
    <source>
        <dbReference type="Proteomes" id="UP000464317"/>
    </source>
</evidence>
<dbReference type="SUPFAM" id="SSF53659">
    <property type="entry name" value="Isocitrate/Isopropylmalate dehydrogenase-like"/>
    <property type="match status" value="1"/>
</dbReference>
<evidence type="ECO:0000256" key="3">
    <source>
        <dbReference type="ARBA" id="ARBA00022516"/>
    </source>
</evidence>
<dbReference type="UniPathway" id="UPA00085"/>
<dbReference type="PANTHER" id="PTHR30100:SF1">
    <property type="entry name" value="PHOSPHATE ACYLTRANSFERASE"/>
    <property type="match status" value="1"/>
</dbReference>
<evidence type="ECO:0000256" key="5">
    <source>
        <dbReference type="ARBA" id="ARBA00023098"/>
    </source>
</evidence>
<dbReference type="HAMAP" id="MF_00019">
    <property type="entry name" value="PlsX"/>
    <property type="match status" value="1"/>
</dbReference>
<keyword evidence="11" id="KW-0012">Acyltransferase</keyword>
<evidence type="ECO:0000256" key="10">
    <source>
        <dbReference type="HAMAP-Rule" id="MF_00019"/>
    </source>
</evidence>
<keyword evidence="12" id="KW-1185">Reference proteome</keyword>
<dbReference type="GO" id="GO:0008654">
    <property type="term" value="P:phospholipid biosynthetic process"/>
    <property type="evidence" value="ECO:0007669"/>
    <property type="project" value="UniProtKB-KW"/>
</dbReference>
<gene>
    <name evidence="10 11" type="primary">plsX</name>
    <name evidence="11" type="ORF">JPM2_1390</name>
</gene>
<evidence type="ECO:0000256" key="2">
    <source>
        <dbReference type="ARBA" id="ARBA00022490"/>
    </source>
</evidence>
<keyword evidence="3 10" id="KW-0444">Lipid biosynthesis</keyword>
<evidence type="ECO:0000256" key="4">
    <source>
        <dbReference type="ARBA" id="ARBA00022679"/>
    </source>
</evidence>
<proteinExistence type="inferred from homology"/>
<dbReference type="Pfam" id="PF02504">
    <property type="entry name" value="FA_synthesis"/>
    <property type="match status" value="1"/>
</dbReference>
<accession>A0A809SK15</accession>
<dbReference type="InterPro" id="IPR012281">
    <property type="entry name" value="Phospholipid_synth_PlsX-like"/>
</dbReference>
<comment type="subcellular location">
    <subcellularLocation>
        <location evidence="10">Cytoplasm</location>
    </subcellularLocation>
    <text evidence="10">Associated with the membrane possibly through PlsY.</text>
</comment>
<evidence type="ECO:0000313" key="11">
    <source>
        <dbReference type="EMBL" id="BBU47446.1"/>
    </source>
</evidence>
<keyword evidence="2 10" id="KW-0963">Cytoplasm</keyword>
<comment type="subunit">
    <text evidence="9 10">Homodimer. Probably interacts with PlsY.</text>
</comment>
<evidence type="ECO:0000256" key="6">
    <source>
        <dbReference type="ARBA" id="ARBA00023209"/>
    </source>
</evidence>
<keyword evidence="5 10" id="KW-0443">Lipid metabolism</keyword>
<evidence type="ECO:0000256" key="9">
    <source>
        <dbReference type="ARBA" id="ARBA00046608"/>
    </source>
</evidence>
<keyword evidence="6 10" id="KW-0594">Phospholipid biosynthesis</keyword>
<evidence type="ECO:0000256" key="7">
    <source>
        <dbReference type="ARBA" id="ARBA00023264"/>
    </source>
</evidence>
<dbReference type="EC" id="2.3.1.274" evidence="8 10"/>
<comment type="pathway">
    <text evidence="10">Lipid metabolism; phospholipid metabolism.</text>
</comment>
<sequence>MQKTIIFDANGLDLGVDVVLKGTLDFVLNKKDVNVVLIGDFKNKNTSNIPSNIKIIQNDLKPSNPRNIRETLKENISINQAIEYLKENNAHGIISGGDSGTYISSLTFKTKRIENISRPAFMPIVNCLNGSKMILLDVGANIEVKPEYLVEWARLGDIFHKTIFNTKEPKISLLNIGTEEYKGSEIVRQASELLKNTNLNYIGFSETRNLLEGNIDVAVIDGYGGNLVIKSYEGAIVSFKNELKREIKNSFLSKIGALLLKKSFKKISKKLDFRTVANAWVIGVNALALKIHGSADEIAIYNALIQMSDAIDKDLLNKLKGAINES</sequence>
<organism evidence="11 12">
    <name type="scientific">Mycoplasmopsis felis</name>
    <dbReference type="NCBI Taxonomy" id="33923"/>
    <lineage>
        <taxon>Bacteria</taxon>
        <taxon>Bacillati</taxon>
        <taxon>Mycoplasmatota</taxon>
        <taxon>Mycoplasmoidales</taxon>
        <taxon>Metamycoplasmataceae</taxon>
        <taxon>Mycoplasmopsis</taxon>
    </lineage>
</organism>
<keyword evidence="7 10" id="KW-1208">Phospholipid metabolism</keyword>
<protein>
    <recommendedName>
        <fullName evidence="8 10">Phosphate acyltransferase</fullName>
        <ecNumber evidence="8 10">2.3.1.274</ecNumber>
    </recommendedName>
    <alternativeName>
        <fullName evidence="10">Acyl-ACP phosphotransacylase</fullName>
    </alternativeName>
    <alternativeName>
        <fullName evidence="10">Acyl-[acyl-carrier-protein]--phosphate acyltransferase</fullName>
    </alternativeName>
    <alternativeName>
        <fullName evidence="10">Phosphate-acyl-ACP acyltransferase</fullName>
    </alternativeName>
</protein>